<name>A0ABS2D805_9SPHN</name>
<dbReference type="Proteomes" id="UP000763641">
    <property type="component" value="Unassembled WGS sequence"/>
</dbReference>
<reference evidence="1 2" key="1">
    <citation type="submission" date="2020-12" db="EMBL/GenBank/DDBJ databases">
        <title>Sphingomonas sp.</title>
        <authorList>
            <person name="Kim M.K."/>
        </authorList>
    </citation>
    <scope>NUCLEOTIDE SEQUENCE [LARGE SCALE GENOMIC DNA]</scope>
    <source>
        <strain evidence="1 2">BT552</strain>
    </source>
</reference>
<dbReference type="EMBL" id="JAFEMC010000003">
    <property type="protein sequence ID" value="MBM6577055.1"/>
    <property type="molecule type" value="Genomic_DNA"/>
</dbReference>
<accession>A0ABS2D805</accession>
<gene>
    <name evidence="1" type="ORF">ILT43_11800</name>
</gene>
<dbReference type="InterPro" id="IPR011660">
    <property type="entry name" value="VapB-like"/>
</dbReference>
<proteinExistence type="predicted"/>
<keyword evidence="2" id="KW-1185">Reference proteome</keyword>
<dbReference type="RefSeq" id="WP_204199156.1">
    <property type="nucleotide sequence ID" value="NZ_JAFEMC010000003.1"/>
</dbReference>
<evidence type="ECO:0000313" key="2">
    <source>
        <dbReference type="Proteomes" id="UP000763641"/>
    </source>
</evidence>
<dbReference type="Pfam" id="PF07704">
    <property type="entry name" value="PSK_trans_fac"/>
    <property type="match status" value="1"/>
</dbReference>
<organism evidence="1 2">
    <name type="scientific">Sphingomonas longa</name>
    <dbReference type="NCBI Taxonomy" id="2778730"/>
    <lineage>
        <taxon>Bacteria</taxon>
        <taxon>Pseudomonadati</taxon>
        <taxon>Pseudomonadota</taxon>
        <taxon>Alphaproteobacteria</taxon>
        <taxon>Sphingomonadales</taxon>
        <taxon>Sphingomonadaceae</taxon>
        <taxon>Sphingomonas</taxon>
    </lineage>
</organism>
<comment type="caution">
    <text evidence="1">The sequence shown here is derived from an EMBL/GenBank/DDBJ whole genome shotgun (WGS) entry which is preliminary data.</text>
</comment>
<sequence length="84" mass="9156">MGIIIEHDEHERMIRLLAAHRGISEADAVGVAVRNELAREGVALASLPFTERARVVQAMLRDAPVLDPRSADEIIGYDENGLPA</sequence>
<protein>
    <submittedName>
        <fullName evidence="1">Type II toxin-antitoxin system VapB family antitoxin</fullName>
    </submittedName>
</protein>
<evidence type="ECO:0000313" key="1">
    <source>
        <dbReference type="EMBL" id="MBM6577055.1"/>
    </source>
</evidence>